<comment type="caution">
    <text evidence="3">The sequence shown here is derived from an EMBL/GenBank/DDBJ whole genome shotgun (WGS) entry which is preliminary data.</text>
</comment>
<reference evidence="3 5" key="1">
    <citation type="submission" date="2017-06" db="EMBL/GenBank/DDBJ databases">
        <title>Genome sequencing and assembly of Stenotrophomonas maltophilia DF07.</title>
        <authorList>
            <person name="Iyer R."/>
        </authorList>
    </citation>
    <scope>NUCLEOTIDE SEQUENCE [LARGE SCALE GENOMIC DNA]</scope>
    <source>
        <strain evidence="3 5">DF07</strain>
        <plasmid evidence="3">unnamed1</plasmid>
    </source>
</reference>
<gene>
    <name evidence="4" type="ORF">CEK00_09540</name>
    <name evidence="3" type="ORF">CEK00_21860</name>
</gene>
<protein>
    <submittedName>
        <fullName evidence="3">CesD/SycD/LcrH family type III secretion system chaperone</fullName>
    </submittedName>
</protein>
<dbReference type="NCBIfam" id="TIGR02552">
    <property type="entry name" value="LcrH_SycD"/>
    <property type="match status" value="1"/>
</dbReference>
<dbReference type="InterPro" id="IPR011990">
    <property type="entry name" value="TPR-like_helical_dom_sf"/>
</dbReference>
<dbReference type="PRINTS" id="PR01595">
    <property type="entry name" value="SYCDCHAPRONE"/>
</dbReference>
<evidence type="ECO:0000313" key="4">
    <source>
        <dbReference type="EMBL" id="PAM71929.1"/>
    </source>
</evidence>
<geneLocation type="plasmid" evidence="3">
    <name>unnamed1</name>
</geneLocation>
<organism evidence="3 5">
    <name type="scientific">Stenotrophomonas maltophilia</name>
    <name type="common">Pseudomonas maltophilia</name>
    <name type="synonym">Xanthomonas maltophilia</name>
    <dbReference type="NCBI Taxonomy" id="40324"/>
    <lineage>
        <taxon>Bacteria</taxon>
        <taxon>Pseudomonadati</taxon>
        <taxon>Pseudomonadota</taxon>
        <taxon>Gammaproteobacteria</taxon>
        <taxon>Lysobacterales</taxon>
        <taxon>Lysobacteraceae</taxon>
        <taxon>Stenotrophomonas</taxon>
        <taxon>Stenotrophomonas maltophilia group</taxon>
    </lineage>
</organism>
<dbReference type="InterPro" id="IPR016379">
    <property type="entry name" value="T3SS_Ca_resp_chp_LcrH/SycD_sub"/>
</dbReference>
<evidence type="ECO:0000313" key="3">
    <source>
        <dbReference type="EMBL" id="PAM64699.1"/>
    </source>
</evidence>
<comment type="similarity">
    <text evidence="1">Belongs to the LcrH/SycD chaperone family.</text>
</comment>
<evidence type="ECO:0000256" key="1">
    <source>
        <dbReference type="ARBA" id="ARBA00010244"/>
    </source>
</evidence>
<evidence type="ECO:0000313" key="5">
    <source>
        <dbReference type="Proteomes" id="UP000216433"/>
    </source>
</evidence>
<dbReference type="SUPFAM" id="SSF48452">
    <property type="entry name" value="TPR-like"/>
    <property type="match status" value="1"/>
</dbReference>
<dbReference type="EMBL" id="NJGC01000149">
    <property type="protein sequence ID" value="PAM64699.1"/>
    <property type="molecule type" value="Genomic_DNA"/>
</dbReference>
<proteinExistence type="inferred from homology"/>
<sequence length="155" mass="17719">MVEALLESLRSGVTLRELKGVDDTTMEAVYAYAHQFYVNGQLDEAEKFFRFLYMFDFHNGDYVFGLASVYQLKKDYQKAIDLYAVAYALVRQDERPLFHAGQCHLALGRRGMARGCFEDVLSRCRDEEMADRARTYLELIAEGAPKDAFDSTAAE</sequence>
<evidence type="ECO:0000256" key="2">
    <source>
        <dbReference type="ARBA" id="ARBA00023186"/>
    </source>
</evidence>
<dbReference type="InterPro" id="IPR005415">
    <property type="entry name" value="T3SS_Ca_resp_chp_LcrH/SycD"/>
</dbReference>
<dbReference type="AlphaFoldDB" id="A0A270MXV0"/>
<accession>A0A270MXV0</accession>
<dbReference type="Pfam" id="PF07720">
    <property type="entry name" value="TPR_3"/>
    <property type="match status" value="2"/>
</dbReference>
<name>A0A270MXV0_STEMA</name>
<dbReference type="Gene3D" id="1.25.40.10">
    <property type="entry name" value="Tetratricopeptide repeat domain"/>
    <property type="match status" value="1"/>
</dbReference>
<dbReference type="InterPro" id="IPR011716">
    <property type="entry name" value="TPR-3"/>
</dbReference>
<keyword evidence="3" id="KW-0614">Plasmid</keyword>
<dbReference type="EMBL" id="NJGC01000009">
    <property type="protein sequence ID" value="PAM71929.1"/>
    <property type="molecule type" value="Genomic_DNA"/>
</dbReference>
<dbReference type="PIRSF" id="PIRSF003165">
    <property type="entry name" value="Chaperone_SicA"/>
    <property type="match status" value="1"/>
</dbReference>
<keyword evidence="2" id="KW-0143">Chaperone</keyword>
<dbReference type="Proteomes" id="UP000216433">
    <property type="component" value="Unassembled WGS sequence"/>
</dbReference>